<evidence type="ECO:0000313" key="3">
    <source>
        <dbReference type="Proteomes" id="UP000005018"/>
    </source>
</evidence>
<name>H8X6A8_CANO9</name>
<feature type="compositionally biased region" description="Polar residues" evidence="1">
    <location>
        <begin position="426"/>
        <end position="436"/>
    </location>
</feature>
<organism evidence="2 3">
    <name type="scientific">Candida orthopsilosis (strain 90-125)</name>
    <name type="common">Yeast</name>
    <dbReference type="NCBI Taxonomy" id="1136231"/>
    <lineage>
        <taxon>Eukaryota</taxon>
        <taxon>Fungi</taxon>
        <taxon>Dikarya</taxon>
        <taxon>Ascomycota</taxon>
        <taxon>Saccharomycotina</taxon>
        <taxon>Pichiomycetes</taxon>
        <taxon>Debaryomycetaceae</taxon>
        <taxon>Candida/Lodderomyces clade</taxon>
        <taxon>Candida</taxon>
    </lineage>
</organism>
<accession>H8X6A8</accession>
<keyword evidence="3" id="KW-1185">Reference proteome</keyword>
<dbReference type="OrthoDB" id="4022253at2759"/>
<protein>
    <submittedName>
        <fullName evidence="2">Uncharacterized protein</fullName>
    </submittedName>
</protein>
<feature type="region of interest" description="Disordered" evidence="1">
    <location>
        <begin position="125"/>
        <end position="153"/>
    </location>
</feature>
<dbReference type="GeneID" id="14540456"/>
<dbReference type="AlphaFoldDB" id="H8X6A8"/>
<proteinExistence type="predicted"/>
<dbReference type="RefSeq" id="XP_003869491.1">
    <property type="nucleotide sequence ID" value="XM_003869442.1"/>
</dbReference>
<reference evidence="2 3" key="1">
    <citation type="journal article" date="2012" name="PLoS ONE">
        <title>Sequence and analysis of the genome of the pathogenic yeast Candida orthopsilosis.</title>
        <authorList>
            <person name="Riccombeni A."/>
            <person name="Vidanes G."/>
            <person name="Proux-Wera E."/>
            <person name="Wolfe K.H."/>
            <person name="Butler G."/>
        </authorList>
    </citation>
    <scope>NUCLEOTIDE SEQUENCE [LARGE SCALE GENOMIC DNA]</scope>
    <source>
        <strain evidence="2 3">Co 90-125</strain>
    </source>
</reference>
<gene>
    <name evidence="2" type="ORF">CORT_0D05160</name>
</gene>
<sequence>MMNYSPSSPEMSPHKQNLDTLSPLFDQIWDSTIQDTSCVPTQDLIKLAQKLVKVQTGNNDLEQPGEEESLLSNPLMDTKVTEKCKGKVKLSKAETWDILRQLLQDKSDSEMDNLKAFSSHEEIAMHSPESLPDVNDGDISNDDLDEGADSDETSSLMELQYTSQSSVPIPAPLSQPPVLTASPYDDVVGLCYIDHYLNGTLRKNMAIEYKIQQTLGQVIDEVAQLHLQVDKSFSLIKDKLDKLKLKSSRESQKLNMLHHDSDFMHSRVTHMQREVKTIKENSKLNTKVKRVVSFSDCCEVIPVSDKLPPVKTLSGSSLRAALHQQRGASYHDAVALSPLQSKRRGVLLHNAPALKANTSVVKPTAFEFDSDDDASEVLNNDDMEPYRISREGSWQHLSSQYAHPHSPASPYYKEPQDFASPKRETSVTPPQTPNSETNDDSDEPIKIQYILFILLLYFYNKLHNYCRSKLS</sequence>
<evidence type="ECO:0000256" key="1">
    <source>
        <dbReference type="SAM" id="MobiDB-lite"/>
    </source>
</evidence>
<dbReference type="EMBL" id="HE681722">
    <property type="protein sequence ID" value="CCG23356.1"/>
    <property type="molecule type" value="Genomic_DNA"/>
</dbReference>
<feature type="region of interest" description="Disordered" evidence="1">
    <location>
        <begin position="397"/>
        <end position="441"/>
    </location>
</feature>
<feature type="compositionally biased region" description="Acidic residues" evidence="1">
    <location>
        <begin position="135"/>
        <end position="152"/>
    </location>
</feature>
<dbReference type="Proteomes" id="UP000005018">
    <property type="component" value="Chromosome 4"/>
</dbReference>
<dbReference type="KEGG" id="cot:CORT_0D05160"/>
<feature type="compositionally biased region" description="Basic and acidic residues" evidence="1">
    <location>
        <begin position="414"/>
        <end position="425"/>
    </location>
</feature>
<dbReference type="HOGENOM" id="CLU_579999_0_0_1"/>
<evidence type="ECO:0000313" key="2">
    <source>
        <dbReference type="EMBL" id="CCG23356.1"/>
    </source>
</evidence>